<dbReference type="InterPro" id="IPR011263">
    <property type="entry name" value="DNA-dir_RNA_pol_RpoA/D/Rpb3"/>
</dbReference>
<evidence type="ECO:0000256" key="1">
    <source>
        <dbReference type="ARBA" id="ARBA00022478"/>
    </source>
</evidence>
<dbReference type="GO" id="GO:0003899">
    <property type="term" value="F:DNA-directed RNA polymerase activity"/>
    <property type="evidence" value="ECO:0007669"/>
    <property type="project" value="InterPro"/>
</dbReference>
<evidence type="ECO:0000313" key="5">
    <source>
        <dbReference type="EMBL" id="AIT94181.1"/>
    </source>
</evidence>
<dbReference type="InterPro" id="IPR036643">
    <property type="entry name" value="RNApol_insert_sf"/>
</dbReference>
<gene>
    <name evidence="5" type="primary">rpoA</name>
</gene>
<dbReference type="GO" id="GO:0000428">
    <property type="term" value="C:DNA-directed RNA polymerase complex"/>
    <property type="evidence" value="ECO:0007669"/>
    <property type="project" value="UniProtKB-KW"/>
</dbReference>
<dbReference type="SUPFAM" id="SSF47789">
    <property type="entry name" value="C-terminal domain of RNA polymerase alpha subunit"/>
    <property type="match status" value="1"/>
</dbReference>
<dbReference type="GO" id="GO:0006351">
    <property type="term" value="P:DNA-templated transcription"/>
    <property type="evidence" value="ECO:0007669"/>
    <property type="project" value="InterPro"/>
</dbReference>
<evidence type="ECO:0000256" key="2">
    <source>
        <dbReference type="ARBA" id="ARBA00023163"/>
    </source>
</evidence>
<evidence type="ECO:0000259" key="4">
    <source>
        <dbReference type="SMART" id="SM00662"/>
    </source>
</evidence>
<dbReference type="SMART" id="SM00662">
    <property type="entry name" value="RPOLD"/>
    <property type="match status" value="1"/>
</dbReference>
<dbReference type="AlphaFoldDB" id="A0A097KLW1"/>
<keyword evidence="5" id="KW-0150">Chloroplast</keyword>
<proteinExistence type="predicted"/>
<dbReference type="Gene3D" id="2.170.120.12">
    <property type="entry name" value="DNA-directed RNA polymerase, insert domain"/>
    <property type="match status" value="1"/>
</dbReference>
<protein>
    <recommendedName>
        <fullName evidence="3">Plastid-encoded RNA polymerase subunit alpha</fullName>
    </recommendedName>
</protein>
<dbReference type="EMBL" id="KM462870">
    <property type="protein sequence ID" value="AIT94181.1"/>
    <property type="molecule type" value="Genomic_DNA"/>
</dbReference>
<accession>A0A097KLW1</accession>
<dbReference type="CDD" id="cd06928">
    <property type="entry name" value="RNAP_alpha_NTD"/>
    <property type="match status" value="1"/>
</dbReference>
<dbReference type="Gene3D" id="3.30.1360.10">
    <property type="entry name" value="RNA polymerase, RBP11-like subunit"/>
    <property type="match status" value="1"/>
</dbReference>
<reference evidence="5" key="1">
    <citation type="journal article" date="2014" name="BMC Evol. Biol.">
        <title>Chloroplast phylogenomic analysis resolves deep-level relationships within the green algal class Trebouxiophyceae.</title>
        <authorList>
            <person name="Lemieux C."/>
            <person name="Otis C."/>
            <person name="Turmel M."/>
        </authorList>
    </citation>
    <scope>NUCLEOTIDE SEQUENCE</scope>
</reference>
<keyword evidence="2" id="KW-0804">Transcription</keyword>
<feature type="domain" description="DNA-directed RNA polymerase RpoA/D/Rpb3-type" evidence="4">
    <location>
        <begin position="21"/>
        <end position="231"/>
    </location>
</feature>
<evidence type="ECO:0000256" key="3">
    <source>
        <dbReference type="ARBA" id="ARBA00031776"/>
    </source>
</evidence>
<dbReference type="Pfam" id="PF01193">
    <property type="entry name" value="RNA_pol_L"/>
    <property type="match status" value="1"/>
</dbReference>
<dbReference type="SUPFAM" id="SSF55257">
    <property type="entry name" value="RBP11-like subunits of RNA polymerase"/>
    <property type="match status" value="1"/>
</dbReference>
<keyword evidence="1" id="KW-0240">DNA-directed RNA polymerase</keyword>
<dbReference type="Pfam" id="PF01000">
    <property type="entry name" value="RNA_pol_A_bac"/>
    <property type="match status" value="1"/>
</dbReference>
<geneLocation type="chloroplast" evidence="5"/>
<dbReference type="GO" id="GO:0046983">
    <property type="term" value="F:protein dimerization activity"/>
    <property type="evidence" value="ECO:0007669"/>
    <property type="project" value="InterPro"/>
</dbReference>
<name>A0A097KLW1_9CHLO</name>
<keyword evidence="5" id="KW-0934">Plastid</keyword>
<dbReference type="InterPro" id="IPR011262">
    <property type="entry name" value="DNA-dir_RNA_pol_insert"/>
</dbReference>
<organism evidence="5">
    <name type="scientific">Marsupiomonas sp. NIES 1824</name>
    <dbReference type="NCBI Taxonomy" id="1562198"/>
    <lineage>
        <taxon>Eukaryota</taxon>
        <taxon>Viridiplantae</taxon>
        <taxon>Chlorophyta</taxon>
        <taxon>core chlorophytes</taxon>
        <taxon>Pedinophyceae</taxon>
        <taxon>Marsupiomonadales</taxon>
        <taxon>Marsupiomonadaceae</taxon>
        <taxon>Marsupiomonas</taxon>
    </lineage>
</organism>
<dbReference type="SUPFAM" id="SSF56553">
    <property type="entry name" value="Insert subdomain of RNA polymerase alpha subunit"/>
    <property type="match status" value="1"/>
</dbReference>
<dbReference type="InterPro" id="IPR036603">
    <property type="entry name" value="RBP11-like"/>
</dbReference>
<sequence>MAQTPFIVCVDSKIESPTSFYARFQIGPIPEGHGLTVGNALRRILLSEIKTFSIVAAKIQLGNGVFVPHEYSSLSGIRESTLDLLLNLKQIILTSNQDYEEPILGFLNLTGPTVVKAKDIQFSKEIKFIDPDQYIATINEECNLSIHLIAGFGKNGKSFLDLNLDQPGLFHLQPIFNPIHQINYKVESSLSPETDEKILLEMKTDGSIHPSDALKIGLSHLQELFNSLIFNPLRSFSGRIEDPTTKNRSEKFLGNGVNFTASLKKRLCSLDIANLNLEYSTYVDLKKNNLNTVGDLVFVKSNENLQKESIKEVTYLLAKLGLTDFEKKKLNKKNREKNYDKNHSRHRKAKICRSPGKVVDWRW</sequence>